<feature type="transmembrane region" description="Helical" evidence="1">
    <location>
        <begin position="34"/>
        <end position="55"/>
    </location>
</feature>
<reference evidence="2" key="3">
    <citation type="submission" date="2025-09" db="UniProtKB">
        <authorList>
            <consortium name="Ensembl"/>
        </authorList>
    </citation>
    <scope>IDENTIFICATION</scope>
</reference>
<keyword evidence="1" id="KW-0812">Transmembrane</keyword>
<proteinExistence type="predicted"/>
<keyword evidence="1" id="KW-1133">Transmembrane helix</keyword>
<dbReference type="AlphaFoldDB" id="A0AAY4AX58"/>
<organism evidence="2 3">
    <name type="scientific">Denticeps clupeoides</name>
    <name type="common">denticle herring</name>
    <dbReference type="NCBI Taxonomy" id="299321"/>
    <lineage>
        <taxon>Eukaryota</taxon>
        <taxon>Metazoa</taxon>
        <taxon>Chordata</taxon>
        <taxon>Craniata</taxon>
        <taxon>Vertebrata</taxon>
        <taxon>Euteleostomi</taxon>
        <taxon>Actinopterygii</taxon>
        <taxon>Neopterygii</taxon>
        <taxon>Teleostei</taxon>
        <taxon>Clupei</taxon>
        <taxon>Clupeiformes</taxon>
        <taxon>Denticipitoidei</taxon>
        <taxon>Denticipitidae</taxon>
        <taxon>Denticeps</taxon>
    </lineage>
</organism>
<evidence type="ECO:0000313" key="2">
    <source>
        <dbReference type="Ensembl" id="ENSDCDP00010012960.1"/>
    </source>
</evidence>
<reference evidence="2 3" key="1">
    <citation type="submission" date="2020-06" db="EMBL/GenBank/DDBJ databases">
        <authorList>
            <consortium name="Wellcome Sanger Institute Data Sharing"/>
        </authorList>
    </citation>
    <scope>NUCLEOTIDE SEQUENCE [LARGE SCALE GENOMIC DNA]</scope>
</reference>
<protein>
    <submittedName>
        <fullName evidence="2">Uncharacterized protein</fullName>
    </submittedName>
</protein>
<accession>A0AAY4AX58</accession>
<dbReference type="Ensembl" id="ENSDCDT00010013663.1">
    <property type="protein sequence ID" value="ENSDCDP00010012960.1"/>
    <property type="gene ID" value="ENSDCDG00010005899.1"/>
</dbReference>
<sequence>KPGPPDFTSAPRRAALQGRKQCASASAFITAGRAAVTAQIVLTVTLVASVALLHVSRVKYFYPYC</sequence>
<dbReference type="Proteomes" id="UP000694580">
    <property type="component" value="Chromosome 13"/>
</dbReference>
<keyword evidence="1" id="KW-0472">Membrane</keyword>
<evidence type="ECO:0000313" key="3">
    <source>
        <dbReference type="Proteomes" id="UP000694580"/>
    </source>
</evidence>
<name>A0AAY4AX58_9TELE</name>
<reference evidence="2" key="2">
    <citation type="submission" date="2025-08" db="UniProtKB">
        <authorList>
            <consortium name="Ensembl"/>
        </authorList>
    </citation>
    <scope>IDENTIFICATION</scope>
</reference>
<evidence type="ECO:0000256" key="1">
    <source>
        <dbReference type="SAM" id="Phobius"/>
    </source>
</evidence>
<keyword evidence="3" id="KW-1185">Reference proteome</keyword>